<protein>
    <submittedName>
        <fullName evidence="2">Uncharacterized protein</fullName>
    </submittedName>
</protein>
<reference evidence="2 3" key="1">
    <citation type="journal article" date="2019" name="PLoS ONE">
        <title>Genomic analyses reveal an absence of contemporary introgressive admixture between fin whales and blue whales, despite known hybrids.</title>
        <authorList>
            <person name="Westbury M.V."/>
            <person name="Petersen B."/>
            <person name="Lorenzen E.D."/>
        </authorList>
    </citation>
    <scope>NUCLEOTIDE SEQUENCE [LARGE SCALE GENOMIC DNA]</scope>
    <source>
        <strain evidence="2">FinWhale-01</strain>
    </source>
</reference>
<feature type="non-terminal residue" evidence="2">
    <location>
        <position position="64"/>
    </location>
</feature>
<feature type="region of interest" description="Disordered" evidence="1">
    <location>
        <begin position="1"/>
        <end position="64"/>
    </location>
</feature>
<evidence type="ECO:0000313" key="3">
    <source>
        <dbReference type="Proteomes" id="UP000437017"/>
    </source>
</evidence>
<sequence>FTEGAAAGARGTARGAGGGLPGDPAGRGRPHLTGQRGRLRGAQEAGSGKRAKAGPGARGHHPQA</sequence>
<keyword evidence="3" id="KW-1185">Reference proteome</keyword>
<gene>
    <name evidence="2" type="ORF">E2I00_003786</name>
</gene>
<dbReference type="AlphaFoldDB" id="A0A6A1Q3M0"/>
<evidence type="ECO:0000313" key="2">
    <source>
        <dbReference type="EMBL" id="KAB0402748.1"/>
    </source>
</evidence>
<comment type="caution">
    <text evidence="2">The sequence shown here is derived from an EMBL/GenBank/DDBJ whole genome shotgun (WGS) entry which is preliminary data.</text>
</comment>
<organism evidence="2 3">
    <name type="scientific">Balaenoptera physalus</name>
    <name type="common">Fin whale</name>
    <name type="synonym">Balaena physalus</name>
    <dbReference type="NCBI Taxonomy" id="9770"/>
    <lineage>
        <taxon>Eukaryota</taxon>
        <taxon>Metazoa</taxon>
        <taxon>Chordata</taxon>
        <taxon>Craniata</taxon>
        <taxon>Vertebrata</taxon>
        <taxon>Euteleostomi</taxon>
        <taxon>Mammalia</taxon>
        <taxon>Eutheria</taxon>
        <taxon>Laurasiatheria</taxon>
        <taxon>Artiodactyla</taxon>
        <taxon>Whippomorpha</taxon>
        <taxon>Cetacea</taxon>
        <taxon>Mysticeti</taxon>
        <taxon>Balaenopteridae</taxon>
        <taxon>Balaenoptera</taxon>
    </lineage>
</organism>
<name>A0A6A1Q3M0_BALPH</name>
<feature type="non-terminal residue" evidence="2">
    <location>
        <position position="1"/>
    </location>
</feature>
<dbReference type="Proteomes" id="UP000437017">
    <property type="component" value="Unassembled WGS sequence"/>
</dbReference>
<evidence type="ECO:0000256" key="1">
    <source>
        <dbReference type="SAM" id="MobiDB-lite"/>
    </source>
</evidence>
<proteinExistence type="predicted"/>
<feature type="compositionally biased region" description="Low complexity" evidence="1">
    <location>
        <begin position="1"/>
        <end position="13"/>
    </location>
</feature>
<accession>A0A6A1Q3M0</accession>
<dbReference type="EMBL" id="SGJD01000948">
    <property type="protein sequence ID" value="KAB0402748.1"/>
    <property type="molecule type" value="Genomic_DNA"/>
</dbReference>